<dbReference type="SUPFAM" id="SSF53474">
    <property type="entry name" value="alpha/beta-Hydrolases"/>
    <property type="match status" value="1"/>
</dbReference>
<feature type="domain" description="Peptidase S9 prolyl oligopeptidase catalytic" evidence="3">
    <location>
        <begin position="447"/>
        <end position="648"/>
    </location>
</feature>
<keyword evidence="2" id="KW-0720">Serine protease</keyword>
<proteinExistence type="predicted"/>
<reference evidence="4" key="1">
    <citation type="submission" date="2022-08" db="EMBL/GenBank/DDBJ databases">
        <title>Alicyclobacillus dauci DSM2870, complete genome.</title>
        <authorList>
            <person name="Wang Q."/>
            <person name="Cai R."/>
            <person name="Wang Z."/>
        </authorList>
    </citation>
    <scope>NUCLEOTIDE SEQUENCE</scope>
    <source>
        <strain evidence="4">DSM 28700</strain>
    </source>
</reference>
<gene>
    <name evidence="4" type="ORF">NZD86_16240</name>
</gene>
<dbReference type="InterPro" id="IPR029058">
    <property type="entry name" value="AB_hydrolase_fold"/>
</dbReference>
<dbReference type="InterPro" id="IPR011042">
    <property type="entry name" value="6-blade_b-propeller_TolB-like"/>
</dbReference>
<dbReference type="InterPro" id="IPR011659">
    <property type="entry name" value="WD40"/>
</dbReference>
<evidence type="ECO:0000256" key="1">
    <source>
        <dbReference type="ARBA" id="ARBA00022801"/>
    </source>
</evidence>
<dbReference type="EMBL" id="CP104064">
    <property type="protein sequence ID" value="WAH35807.1"/>
    <property type="molecule type" value="Genomic_DNA"/>
</dbReference>
<evidence type="ECO:0000313" key="5">
    <source>
        <dbReference type="Proteomes" id="UP001164803"/>
    </source>
</evidence>
<evidence type="ECO:0000259" key="3">
    <source>
        <dbReference type="Pfam" id="PF00326"/>
    </source>
</evidence>
<evidence type="ECO:0000256" key="2">
    <source>
        <dbReference type="ARBA" id="ARBA00022825"/>
    </source>
</evidence>
<dbReference type="PANTHER" id="PTHR42776">
    <property type="entry name" value="SERINE PEPTIDASE S9 FAMILY MEMBER"/>
    <property type="match status" value="1"/>
</dbReference>
<dbReference type="SUPFAM" id="SSF82171">
    <property type="entry name" value="DPP6 N-terminal domain-like"/>
    <property type="match status" value="1"/>
</dbReference>
<dbReference type="RefSeq" id="WP_268043089.1">
    <property type="nucleotide sequence ID" value="NZ_CP104064.1"/>
</dbReference>
<keyword evidence="1" id="KW-0378">Hydrolase</keyword>
<dbReference type="Pfam" id="PF07676">
    <property type="entry name" value="PD40"/>
    <property type="match status" value="2"/>
</dbReference>
<accession>A0ABY6YYZ3</accession>
<dbReference type="Gene3D" id="3.40.50.1820">
    <property type="entry name" value="alpha/beta hydrolase"/>
    <property type="match status" value="1"/>
</dbReference>
<keyword evidence="5" id="KW-1185">Reference proteome</keyword>
<name>A0ABY6YYZ3_9BACL</name>
<evidence type="ECO:0000313" key="4">
    <source>
        <dbReference type="EMBL" id="WAH35807.1"/>
    </source>
</evidence>
<dbReference type="Proteomes" id="UP001164803">
    <property type="component" value="Chromosome"/>
</dbReference>
<keyword evidence="2" id="KW-0645">Protease</keyword>
<dbReference type="InterPro" id="IPR001375">
    <property type="entry name" value="Peptidase_S9_cat"/>
</dbReference>
<organism evidence="4 5">
    <name type="scientific">Alicyclobacillus dauci</name>
    <dbReference type="NCBI Taxonomy" id="1475485"/>
    <lineage>
        <taxon>Bacteria</taxon>
        <taxon>Bacillati</taxon>
        <taxon>Bacillota</taxon>
        <taxon>Bacilli</taxon>
        <taxon>Bacillales</taxon>
        <taxon>Alicyclobacillaceae</taxon>
        <taxon>Alicyclobacillus</taxon>
    </lineage>
</organism>
<protein>
    <submittedName>
        <fullName evidence="4">S9 family peptidase</fullName>
    </submittedName>
</protein>
<dbReference type="PANTHER" id="PTHR42776:SF27">
    <property type="entry name" value="DIPEPTIDYL PEPTIDASE FAMILY MEMBER 6"/>
    <property type="match status" value="1"/>
</dbReference>
<dbReference type="Pfam" id="PF00326">
    <property type="entry name" value="Peptidase_S9"/>
    <property type="match status" value="1"/>
</dbReference>
<dbReference type="Gene3D" id="2.120.10.30">
    <property type="entry name" value="TolB, C-terminal domain"/>
    <property type="match status" value="2"/>
</dbReference>
<sequence length="802" mass="90142">MKKWTIEEVVSFGRPSGVTISPDGNRVVYSLQTTDDEASEYVHKLWSVDEHDRLHPVQLTQGDSKDTYPQMSPDGKWLGFISDRRPKSEDDDTEYPDHQLYVLPLAGGEARLVSDELGEVYDFTFTGDGKRLFVITDAKETPYEKYMRTSAEEDKRDVIHEERIVRPKRICSIALPTFEVTTIYPRDYGLQQLAVNHDGSLVVFVTNYTGLVNDVDRCDIWALARSDSGAFHARPLVTRKGACVQPVISPDGTRIAFIAPRGDLSEHAQSDLWLIHLNGKSVENVTEALGFVGDVEDIAWNGPHEIIAATERGLYAPIVGFTCSENVEEWSFRYITLETAIVQEFAVADKAKRIAYIAETKDDPADVFVSSLDEQIGKAWTNLHADKRDLPRARVEAFTWNSFDGWQMEGVLVLPNEELVGAGPYPLIVDIHGGPAWHTTLSFAHYLNYHWLASLGYAVFSPNYRGGIGYGQTYIQANHRDLGGGDYRDIMAGVDAVLETGRINPERLGLTGGSYGGYMTNWIIGHDHRFKAAVSEFGIWSLFTDFGCSTQRTWEIMYLGTYWENEELYLERSPSRYVQNIQTPVLIIHGDADDNTFPANSREMYNALVEAGKTVEYIHYPREGHGIHEPRHRMDELVRIAEWFQHYLPTSQTLPVVPLKQAQRIEPTHLSVSVNNVRETTDYAPYGTDYERIIEVRLTMERTGSGENAAVQVHLGDAATSDFVLVRTSAEAHQRPSVFPSDHLTPLAVCLGDSGSIVTGELVVHLLNETSVCVLFPSGALEYAKLSDFHLRIKDVRFQLVE</sequence>